<feature type="transmembrane region" description="Helical" evidence="2">
    <location>
        <begin position="20"/>
        <end position="44"/>
    </location>
</feature>
<evidence type="ECO:0000313" key="4">
    <source>
        <dbReference type="Proteomes" id="UP000249577"/>
    </source>
</evidence>
<reference evidence="3 4" key="1">
    <citation type="submission" date="2017-08" db="EMBL/GenBank/DDBJ databases">
        <title>Infants hospitalized years apart are colonized by the same room-sourced microbial strains.</title>
        <authorList>
            <person name="Brooks B."/>
            <person name="Olm M.R."/>
            <person name="Firek B.A."/>
            <person name="Baker R."/>
            <person name="Thomas B.C."/>
            <person name="Morowitz M.J."/>
            <person name="Banfield J.F."/>
        </authorList>
    </citation>
    <scope>NUCLEOTIDE SEQUENCE [LARGE SCALE GENOMIC DNA]</scope>
    <source>
        <strain evidence="3">S2_005_003_R2_43</strain>
    </source>
</reference>
<feature type="transmembrane region" description="Helical" evidence="2">
    <location>
        <begin position="101"/>
        <end position="120"/>
    </location>
</feature>
<evidence type="ECO:0000256" key="1">
    <source>
        <dbReference type="SAM" id="Coils"/>
    </source>
</evidence>
<keyword evidence="2" id="KW-0812">Transmembrane</keyword>
<gene>
    <name evidence="3" type="ORF">DI565_14170</name>
</gene>
<dbReference type="EMBL" id="QFPN01000007">
    <property type="protein sequence ID" value="PZQ13683.1"/>
    <property type="molecule type" value="Genomic_DNA"/>
</dbReference>
<feature type="transmembrane region" description="Helical" evidence="2">
    <location>
        <begin position="56"/>
        <end position="81"/>
    </location>
</feature>
<protein>
    <recommendedName>
        <fullName evidence="5">PhnA-like protein</fullName>
    </recommendedName>
</protein>
<name>A0A2W5M8F0_ANCNO</name>
<evidence type="ECO:0000256" key="2">
    <source>
        <dbReference type="SAM" id="Phobius"/>
    </source>
</evidence>
<keyword evidence="2" id="KW-1133">Transmembrane helix</keyword>
<evidence type="ECO:0000313" key="3">
    <source>
        <dbReference type="EMBL" id="PZQ13683.1"/>
    </source>
</evidence>
<accession>A0A2W5M8F0</accession>
<feature type="coiled-coil region" evidence="1">
    <location>
        <begin position="268"/>
        <end position="313"/>
    </location>
</feature>
<dbReference type="Proteomes" id="UP000249577">
    <property type="component" value="Unassembled WGS sequence"/>
</dbReference>
<organism evidence="3 4">
    <name type="scientific">Ancylobacter novellus</name>
    <name type="common">Thiobacillus novellus</name>
    <dbReference type="NCBI Taxonomy" id="921"/>
    <lineage>
        <taxon>Bacteria</taxon>
        <taxon>Pseudomonadati</taxon>
        <taxon>Pseudomonadota</taxon>
        <taxon>Alphaproteobacteria</taxon>
        <taxon>Hyphomicrobiales</taxon>
        <taxon>Xanthobacteraceae</taxon>
        <taxon>Ancylobacter</taxon>
    </lineage>
</organism>
<evidence type="ECO:0008006" key="5">
    <source>
        <dbReference type="Google" id="ProtNLM"/>
    </source>
</evidence>
<dbReference type="AlphaFoldDB" id="A0A2W5M8F0"/>
<keyword evidence="1" id="KW-0175">Coiled coil</keyword>
<proteinExistence type="predicted"/>
<sequence length="360" mass="36133">MTDIVTERHDAPRYVDWGAIFAGAMVAGGASVVLTTFAGALGLGSISVGKDGGVSFLGLALTGVVTVIAMVAVYMLGGYVAGRMRRSVGDATDEEIAARDGLHGLVVWGLGVIAAAILAASAAGGAARAVGSAAETSMQAAGSAVGGVAQGAGQLLGGALSGTGQALGGAAQGAASAAQPTLEDMLPEGLKANPVDYVVDEMVRPADGQAPVQPQDPAALQKQVGVILVNLVRTGEISDADKAVLRNLVAARSGLPPEQVDARVNEAVGKAQAIRAEAQKRIDEAKAQVERAKAEAQKQFDEAKAKAADAAEKARIASILTAFLLAASALVAAAAATIGAVRGGRHRDEGRIWKGLSYSR</sequence>
<comment type="caution">
    <text evidence="3">The sequence shown here is derived from an EMBL/GenBank/DDBJ whole genome shotgun (WGS) entry which is preliminary data.</text>
</comment>
<feature type="transmembrane region" description="Helical" evidence="2">
    <location>
        <begin position="316"/>
        <end position="341"/>
    </location>
</feature>
<keyword evidence="2" id="KW-0472">Membrane</keyword>